<feature type="region of interest" description="Disordered" evidence="1">
    <location>
        <begin position="25"/>
        <end position="201"/>
    </location>
</feature>
<dbReference type="Proteomes" id="UP000236732">
    <property type="component" value="Unassembled WGS sequence"/>
</dbReference>
<proteinExistence type="predicted"/>
<dbReference type="AlphaFoldDB" id="A0A1H6F1S1"/>
<evidence type="ECO:0000313" key="3">
    <source>
        <dbReference type="Proteomes" id="UP000236732"/>
    </source>
</evidence>
<name>A0A1H6F1S1_9ACTN</name>
<evidence type="ECO:0000313" key="2">
    <source>
        <dbReference type="EMBL" id="SEH04107.1"/>
    </source>
</evidence>
<feature type="compositionally biased region" description="Low complexity" evidence="1">
    <location>
        <begin position="78"/>
        <end position="94"/>
    </location>
</feature>
<feature type="compositionally biased region" description="Low complexity" evidence="1">
    <location>
        <begin position="103"/>
        <end position="117"/>
    </location>
</feature>
<evidence type="ECO:0000256" key="1">
    <source>
        <dbReference type="SAM" id="MobiDB-lite"/>
    </source>
</evidence>
<keyword evidence="3" id="KW-1185">Reference proteome</keyword>
<organism evidence="2 3">
    <name type="scientific">Nonomuraea solani</name>
    <dbReference type="NCBI Taxonomy" id="1144553"/>
    <lineage>
        <taxon>Bacteria</taxon>
        <taxon>Bacillati</taxon>
        <taxon>Actinomycetota</taxon>
        <taxon>Actinomycetes</taxon>
        <taxon>Streptosporangiales</taxon>
        <taxon>Streptosporangiaceae</taxon>
        <taxon>Nonomuraea</taxon>
    </lineage>
</organism>
<protein>
    <submittedName>
        <fullName evidence="2">Uncharacterized protein</fullName>
    </submittedName>
</protein>
<dbReference type="EMBL" id="FNVT01000060">
    <property type="protein sequence ID" value="SEH04107.1"/>
    <property type="molecule type" value="Genomic_DNA"/>
</dbReference>
<sequence>MPAAATRLCRRSGWVRRRYYGALRSKLSVDRGSRPSTADPGIPAGNPTRPQTAPAPPHYEATRATPAVPTIGRSSPCQSVHRSPSSRRPNSQQPTPNQGTPVSHAPPAASRCRSAPPRRTPPRVRPGSVRRTAATGSPPAQHPRQHASAARPAPMPSHTYGDDPDSSPQRPADPTASLATAARSGRCCQPQTDPSHETRGPLLDILTEDGWADAVVTRPVRRPGARRADG</sequence>
<accession>A0A1H6F1S1</accession>
<gene>
    <name evidence="2" type="ORF">SAMN05444920_1603</name>
</gene>
<reference evidence="2 3" key="1">
    <citation type="submission" date="2016-10" db="EMBL/GenBank/DDBJ databases">
        <authorList>
            <person name="de Groot N.N."/>
        </authorList>
    </citation>
    <scope>NUCLEOTIDE SEQUENCE [LARGE SCALE GENOMIC DNA]</scope>
    <source>
        <strain evidence="2 3">CGMCC 4.7037</strain>
    </source>
</reference>